<dbReference type="SUPFAM" id="SSF88723">
    <property type="entry name" value="PIN domain-like"/>
    <property type="match status" value="1"/>
</dbReference>
<evidence type="ECO:0000313" key="10">
    <source>
        <dbReference type="EMBL" id="MFC7337080.1"/>
    </source>
</evidence>
<reference evidence="11" key="1">
    <citation type="journal article" date="2019" name="Int. J. Syst. Evol. Microbiol.">
        <title>The Global Catalogue of Microorganisms (GCM) 10K type strain sequencing project: providing services to taxonomists for standard genome sequencing and annotation.</title>
        <authorList>
            <consortium name="The Broad Institute Genomics Platform"/>
            <consortium name="The Broad Institute Genome Sequencing Center for Infectious Disease"/>
            <person name="Wu L."/>
            <person name="Ma J."/>
        </authorList>
    </citation>
    <scope>NUCLEOTIDE SEQUENCE [LARGE SCALE GENOMIC DNA]</scope>
    <source>
        <strain evidence="11">CGMCC 4.1467</strain>
    </source>
</reference>
<gene>
    <name evidence="8" type="primary">vapC</name>
    <name evidence="10" type="ORF">ACFQY0_07820</name>
</gene>
<comment type="caution">
    <text evidence="10">The sequence shown here is derived from an EMBL/GenBank/DDBJ whole genome shotgun (WGS) entry which is preliminary data.</text>
</comment>
<comment type="function">
    <text evidence="8">Toxic component of a toxin-antitoxin (TA) system. An RNase.</text>
</comment>
<dbReference type="Proteomes" id="UP001596472">
    <property type="component" value="Unassembled WGS sequence"/>
</dbReference>
<sequence length="142" mass="16203">MVLVDTSAWIEAHRTKGSMEAKLALRGLLDAYEATLCGPVEMEYLGGARPDEVDRLKRWCSVVPYLRNDQKLWRKAGDNFAKLRQSGFRVPWNDVLVATLALNENCRVYSVDKHFPLMARILGLRLYTPGYAGTYRPENEEP</sequence>
<evidence type="ECO:0000256" key="7">
    <source>
        <dbReference type="ARBA" id="ARBA00038093"/>
    </source>
</evidence>
<keyword evidence="11" id="KW-1185">Reference proteome</keyword>
<evidence type="ECO:0000259" key="9">
    <source>
        <dbReference type="Pfam" id="PF01850"/>
    </source>
</evidence>
<feature type="domain" description="PIN" evidence="9">
    <location>
        <begin position="2"/>
        <end position="119"/>
    </location>
</feature>
<evidence type="ECO:0000256" key="3">
    <source>
        <dbReference type="ARBA" id="ARBA00022722"/>
    </source>
</evidence>
<dbReference type="EMBL" id="JBHTBS010000003">
    <property type="protein sequence ID" value="MFC7337080.1"/>
    <property type="molecule type" value="Genomic_DNA"/>
</dbReference>
<evidence type="ECO:0000256" key="2">
    <source>
        <dbReference type="ARBA" id="ARBA00022649"/>
    </source>
</evidence>
<dbReference type="InterPro" id="IPR022907">
    <property type="entry name" value="VapC_family"/>
</dbReference>
<dbReference type="InterPro" id="IPR029060">
    <property type="entry name" value="PIN-like_dom_sf"/>
</dbReference>
<evidence type="ECO:0000256" key="8">
    <source>
        <dbReference type="HAMAP-Rule" id="MF_00265"/>
    </source>
</evidence>
<dbReference type="PANTHER" id="PTHR33653">
    <property type="entry name" value="RIBONUCLEASE VAPC2"/>
    <property type="match status" value="1"/>
</dbReference>
<keyword evidence="5 8" id="KW-0378">Hydrolase</keyword>
<dbReference type="Gene3D" id="3.40.50.1010">
    <property type="entry name" value="5'-nuclease"/>
    <property type="match status" value="1"/>
</dbReference>
<accession>A0ABW2L7E7</accession>
<evidence type="ECO:0000256" key="6">
    <source>
        <dbReference type="ARBA" id="ARBA00022842"/>
    </source>
</evidence>
<keyword evidence="2 8" id="KW-1277">Toxin-antitoxin system</keyword>
<dbReference type="InterPro" id="IPR002716">
    <property type="entry name" value="PIN_dom"/>
</dbReference>
<keyword evidence="8" id="KW-0800">Toxin</keyword>
<feature type="binding site" evidence="8">
    <location>
        <position position="94"/>
    </location>
    <ligand>
        <name>Mg(2+)</name>
        <dbReference type="ChEBI" id="CHEBI:18420"/>
    </ligand>
</feature>
<keyword evidence="3 8" id="KW-0540">Nuclease</keyword>
<evidence type="ECO:0000256" key="1">
    <source>
        <dbReference type="ARBA" id="ARBA00001946"/>
    </source>
</evidence>
<keyword evidence="6 8" id="KW-0460">Magnesium</keyword>
<dbReference type="EC" id="3.1.-.-" evidence="8"/>
<protein>
    <recommendedName>
        <fullName evidence="8">Ribonuclease VapC</fullName>
        <shortName evidence="8">RNase VapC</shortName>
        <ecNumber evidence="8">3.1.-.-</ecNumber>
    </recommendedName>
    <alternativeName>
        <fullName evidence="8">Toxin VapC</fullName>
    </alternativeName>
</protein>
<evidence type="ECO:0000256" key="5">
    <source>
        <dbReference type="ARBA" id="ARBA00022801"/>
    </source>
</evidence>
<proteinExistence type="inferred from homology"/>
<organism evidence="10 11">
    <name type="scientific">Haloferula chungangensis</name>
    <dbReference type="NCBI Taxonomy" id="1048331"/>
    <lineage>
        <taxon>Bacteria</taxon>
        <taxon>Pseudomonadati</taxon>
        <taxon>Verrucomicrobiota</taxon>
        <taxon>Verrucomicrobiia</taxon>
        <taxon>Verrucomicrobiales</taxon>
        <taxon>Verrucomicrobiaceae</taxon>
        <taxon>Haloferula</taxon>
    </lineage>
</organism>
<dbReference type="InterPro" id="IPR050556">
    <property type="entry name" value="Type_II_TA_system_RNase"/>
</dbReference>
<dbReference type="RefSeq" id="WP_379711055.1">
    <property type="nucleotide sequence ID" value="NZ_JBHTBS010000003.1"/>
</dbReference>
<keyword evidence="4 8" id="KW-0479">Metal-binding</keyword>
<evidence type="ECO:0000313" key="11">
    <source>
        <dbReference type="Proteomes" id="UP001596472"/>
    </source>
</evidence>
<dbReference type="HAMAP" id="MF_00265">
    <property type="entry name" value="VapC_Nob1"/>
    <property type="match status" value="1"/>
</dbReference>
<comment type="cofactor">
    <cofactor evidence="1 8">
        <name>Mg(2+)</name>
        <dbReference type="ChEBI" id="CHEBI:18420"/>
    </cofactor>
</comment>
<evidence type="ECO:0000256" key="4">
    <source>
        <dbReference type="ARBA" id="ARBA00022723"/>
    </source>
</evidence>
<comment type="similarity">
    <text evidence="7 8">Belongs to the PINc/VapC protein family.</text>
</comment>
<feature type="binding site" evidence="8">
    <location>
        <position position="5"/>
    </location>
    <ligand>
        <name>Mg(2+)</name>
        <dbReference type="ChEBI" id="CHEBI:18420"/>
    </ligand>
</feature>
<dbReference type="Pfam" id="PF01850">
    <property type="entry name" value="PIN"/>
    <property type="match status" value="1"/>
</dbReference>
<dbReference type="PANTHER" id="PTHR33653:SF1">
    <property type="entry name" value="RIBONUCLEASE VAPC2"/>
    <property type="match status" value="1"/>
</dbReference>
<name>A0ABW2L7E7_9BACT</name>